<organism evidence="2 3">
    <name type="scientific">Treponema maltophilum ATCC 51939</name>
    <dbReference type="NCBI Taxonomy" id="1125699"/>
    <lineage>
        <taxon>Bacteria</taxon>
        <taxon>Pseudomonadati</taxon>
        <taxon>Spirochaetota</taxon>
        <taxon>Spirochaetia</taxon>
        <taxon>Spirochaetales</taxon>
        <taxon>Treponemataceae</taxon>
        <taxon>Treponema</taxon>
    </lineage>
</organism>
<dbReference type="eggNOG" id="COG2014">
    <property type="taxonomic scope" value="Bacteria"/>
</dbReference>
<dbReference type="AlphaFoldDB" id="S3K3D2"/>
<dbReference type="RefSeq" id="WP_016526075.1">
    <property type="nucleotide sequence ID" value="NZ_KE332518.1"/>
</dbReference>
<gene>
    <name evidence="2" type="ORF">HMPREF9194_01812</name>
</gene>
<dbReference type="HOGENOM" id="CLU_077114_0_0_12"/>
<sequence>MNDLKTVLDINRAHYKKFGLSVPIFDELIVGFRWIMSADTQKCMSLAFRAERTMPPERYEEIARNLYGKPLDECIESLLVKGDPQLRNLIVSLSNLMSKPFNSSELLAKRGIMRTEGLTFPYKTEGKKIGLIGFGVYISRFLNNCAEFHAFDLRAPEQILSYRFKDGTHRYPSGIRWHLGKNALEFSDLLKTLDIVIMSGSTVVNNSYTELLKTSKRAEIKGIYGPSCELCPDYLFDLGFNYIFSTTLKDKETYLQTSLGPDPVYREFDYMDLYELAKE</sequence>
<protein>
    <recommendedName>
        <fullName evidence="1">Putative heavy-metal chelation domain-containing protein</fullName>
    </recommendedName>
</protein>
<dbReference type="Proteomes" id="UP000014541">
    <property type="component" value="Unassembled WGS sequence"/>
</dbReference>
<dbReference type="EMBL" id="ATFF01000006">
    <property type="protein sequence ID" value="EPF31466.1"/>
    <property type="molecule type" value="Genomic_DNA"/>
</dbReference>
<reference evidence="2 3" key="1">
    <citation type="submission" date="2013-04" db="EMBL/GenBank/DDBJ databases">
        <title>The Genome Sequence of Treponema maltophilum ATCC 51939.</title>
        <authorList>
            <consortium name="The Broad Institute Genomics Platform"/>
            <person name="Earl A."/>
            <person name="Ward D."/>
            <person name="Feldgarden M."/>
            <person name="Gevers D."/>
            <person name="Leonetti C."/>
            <person name="Blanton J.M."/>
            <person name="Dewhirst F.E."/>
            <person name="Izard J."/>
            <person name="Walker B."/>
            <person name="Young S."/>
            <person name="Zeng Q."/>
            <person name="Gargeya S."/>
            <person name="Fitzgerald M."/>
            <person name="Haas B."/>
            <person name="Abouelleil A."/>
            <person name="Allen A.W."/>
            <person name="Alvarado L."/>
            <person name="Arachchi H.M."/>
            <person name="Berlin A.M."/>
            <person name="Chapman S.B."/>
            <person name="Gainer-Dewar J."/>
            <person name="Goldberg J."/>
            <person name="Griggs A."/>
            <person name="Gujja S."/>
            <person name="Hansen M."/>
            <person name="Howarth C."/>
            <person name="Imamovic A."/>
            <person name="Ireland A."/>
            <person name="Larimer J."/>
            <person name="McCowan C."/>
            <person name="Murphy C."/>
            <person name="Pearson M."/>
            <person name="Poon T.W."/>
            <person name="Priest M."/>
            <person name="Roberts A."/>
            <person name="Saif S."/>
            <person name="Shea T."/>
            <person name="Sisk P."/>
            <person name="Sykes S."/>
            <person name="Wortman J."/>
            <person name="Nusbaum C."/>
            <person name="Birren B."/>
        </authorList>
    </citation>
    <scope>NUCLEOTIDE SEQUENCE [LARGE SCALE GENOMIC DNA]</scope>
    <source>
        <strain evidence="2 3">ATCC 51939</strain>
    </source>
</reference>
<keyword evidence="3" id="KW-1185">Reference proteome</keyword>
<dbReference type="STRING" id="1125699.HMPREF9194_01812"/>
<comment type="caution">
    <text evidence="2">The sequence shown here is derived from an EMBL/GenBank/DDBJ whole genome shotgun (WGS) entry which is preliminary data.</text>
</comment>
<accession>S3K3D2</accession>
<dbReference type="OrthoDB" id="358386at2"/>
<dbReference type="Pfam" id="PF04016">
    <property type="entry name" value="DUF364"/>
    <property type="match status" value="1"/>
</dbReference>
<dbReference type="Gene3D" id="3.40.50.11590">
    <property type="match status" value="1"/>
</dbReference>
<evidence type="ECO:0000313" key="3">
    <source>
        <dbReference type="Proteomes" id="UP000014541"/>
    </source>
</evidence>
<proteinExistence type="predicted"/>
<evidence type="ECO:0000259" key="1">
    <source>
        <dbReference type="Pfam" id="PF04016"/>
    </source>
</evidence>
<name>S3K3D2_TREMA</name>
<dbReference type="InterPro" id="IPR007161">
    <property type="entry name" value="DUF364"/>
</dbReference>
<evidence type="ECO:0000313" key="2">
    <source>
        <dbReference type="EMBL" id="EPF31466.1"/>
    </source>
</evidence>
<dbReference type="SUPFAM" id="SSF159713">
    <property type="entry name" value="Dhaf3308-like"/>
    <property type="match status" value="1"/>
</dbReference>
<feature type="domain" description="Putative heavy-metal chelation" evidence="1">
    <location>
        <begin position="125"/>
        <end position="257"/>
    </location>
</feature>
<dbReference type="PATRIC" id="fig|1125699.3.peg.1829"/>